<feature type="compositionally biased region" description="Polar residues" evidence="1">
    <location>
        <begin position="193"/>
        <end position="217"/>
    </location>
</feature>
<proteinExistence type="predicted"/>
<evidence type="ECO:0000313" key="2">
    <source>
        <dbReference type="EMBL" id="CAE4612779.1"/>
    </source>
</evidence>
<accession>A0A7S4RH99</accession>
<dbReference type="AlphaFoldDB" id="A0A7S4RH99"/>
<gene>
    <name evidence="2" type="ORF">DBRI00130_LOCUS17792</name>
</gene>
<feature type="region of interest" description="Disordered" evidence="1">
    <location>
        <begin position="237"/>
        <end position="265"/>
    </location>
</feature>
<reference evidence="2" key="1">
    <citation type="submission" date="2021-01" db="EMBL/GenBank/DDBJ databases">
        <authorList>
            <person name="Corre E."/>
            <person name="Pelletier E."/>
            <person name="Niang G."/>
            <person name="Scheremetjew M."/>
            <person name="Finn R."/>
            <person name="Kale V."/>
            <person name="Holt S."/>
            <person name="Cochrane G."/>
            <person name="Meng A."/>
            <person name="Brown T."/>
            <person name="Cohen L."/>
        </authorList>
    </citation>
    <scope>NUCLEOTIDE SEQUENCE</scope>
    <source>
        <strain evidence="2">GSO104</strain>
    </source>
</reference>
<organism evidence="2">
    <name type="scientific">Ditylum brightwellii</name>
    <dbReference type="NCBI Taxonomy" id="49249"/>
    <lineage>
        <taxon>Eukaryota</taxon>
        <taxon>Sar</taxon>
        <taxon>Stramenopiles</taxon>
        <taxon>Ochrophyta</taxon>
        <taxon>Bacillariophyta</taxon>
        <taxon>Mediophyceae</taxon>
        <taxon>Lithodesmiophycidae</taxon>
        <taxon>Lithodesmiales</taxon>
        <taxon>Lithodesmiaceae</taxon>
        <taxon>Ditylum</taxon>
    </lineage>
</organism>
<name>A0A7S4RH99_9STRA</name>
<protein>
    <submittedName>
        <fullName evidence="2">Uncharacterized protein</fullName>
    </submittedName>
</protein>
<dbReference type="EMBL" id="HBNS01022509">
    <property type="protein sequence ID" value="CAE4612779.1"/>
    <property type="molecule type" value="Transcribed_RNA"/>
</dbReference>
<sequence>MLALNDSYSNVPKDNSALSTVPSLPMTRSMDFEITENNGLSPKFVPINENRHIVTPSISSEEKTACGHAMSTDSIMDESSGGTRDAALLLTSVAAIATKEVYVDKKQSSDMLNIPVLHQTHVGISKVKPMKKEACKYTMSLSPRFSHLCSVFESEYQHEKELERKFTSRTRTVSMDSNVSFSSSIDLEDEATNCPTGEFSETASHPNFVSPPTSPVLTSRRAARKPRCIDRRNKCHVDKNVSSNSDGGSSDDGGKNQHHTGLNGRPLQPLEILCRQQVKTILKRKFSWKNYPEVCSFIQHFA</sequence>
<feature type="region of interest" description="Disordered" evidence="1">
    <location>
        <begin position="192"/>
        <end position="224"/>
    </location>
</feature>
<evidence type="ECO:0000256" key="1">
    <source>
        <dbReference type="SAM" id="MobiDB-lite"/>
    </source>
</evidence>